<keyword evidence="5" id="KW-1185">Reference proteome</keyword>
<sequence length="284" mass="30352">MTRKRAAAALLVAVLVMLIAASAAAQTGQTCGVTPNPLANVDYSDAAVRACVVSRCMTTLSIAPTLTTNGYCDGVATLESSVPCATLEKGYNAYYACLVRALNGTTMPGLGAFGTEAQKLFATPGFPYHLSPLSCYACNHFRLTVFPVLGSSCSNWTCASVSSQSPSAAAYGQPDEGYNYRLCSTGCITGIMMIPFVVLTCAIFFACGCCWPSPSLKTTYKAALQEEEAKNIQRSEDDDGPQYRAVFDYDIAHEPAPVRYQGRHPEVAEDRSPSEQVSAVRRHT</sequence>
<dbReference type="KEGG" id="lmat:92516929"/>
<feature type="compositionally biased region" description="Basic and acidic residues" evidence="1">
    <location>
        <begin position="263"/>
        <end position="273"/>
    </location>
</feature>
<dbReference type="AlphaFoldDB" id="A0A836H356"/>
<keyword evidence="2" id="KW-0812">Transmembrane</keyword>
<evidence type="ECO:0008006" key="6">
    <source>
        <dbReference type="Google" id="ProtNLM"/>
    </source>
</evidence>
<keyword evidence="2" id="KW-0472">Membrane</keyword>
<evidence type="ECO:0000256" key="1">
    <source>
        <dbReference type="SAM" id="MobiDB-lite"/>
    </source>
</evidence>
<dbReference type="PANTHER" id="PTHR40382">
    <property type="match status" value="1"/>
</dbReference>
<organism evidence="4 5">
    <name type="scientific">Leishmania martiniquensis</name>
    <dbReference type="NCBI Taxonomy" id="1580590"/>
    <lineage>
        <taxon>Eukaryota</taxon>
        <taxon>Discoba</taxon>
        <taxon>Euglenozoa</taxon>
        <taxon>Kinetoplastea</taxon>
        <taxon>Metakinetoplastina</taxon>
        <taxon>Trypanosomatida</taxon>
        <taxon>Trypanosomatidae</taxon>
        <taxon>Leishmaniinae</taxon>
        <taxon>Leishmania</taxon>
    </lineage>
</organism>
<name>A0A836H356_9TRYP</name>
<evidence type="ECO:0000313" key="5">
    <source>
        <dbReference type="Proteomes" id="UP000673552"/>
    </source>
</evidence>
<accession>A0A836H356</accession>
<keyword evidence="3" id="KW-0732">Signal</keyword>
<evidence type="ECO:0000313" key="4">
    <source>
        <dbReference type="EMBL" id="KAG5484949.1"/>
    </source>
</evidence>
<evidence type="ECO:0000256" key="3">
    <source>
        <dbReference type="SAM" id="SignalP"/>
    </source>
</evidence>
<feature type="signal peptide" evidence="3">
    <location>
        <begin position="1"/>
        <end position="25"/>
    </location>
</feature>
<dbReference type="Proteomes" id="UP000673552">
    <property type="component" value="Unassembled WGS sequence"/>
</dbReference>
<dbReference type="PANTHER" id="PTHR40382:SF1">
    <property type="entry name" value="RIKEN CDNA 4930523C07 GENE"/>
    <property type="match status" value="1"/>
</dbReference>
<dbReference type="InterPro" id="IPR039964">
    <property type="entry name" value="KIAA0040-like"/>
</dbReference>
<dbReference type="GeneID" id="92516929"/>
<proteinExistence type="predicted"/>
<dbReference type="EMBL" id="JAFEUZ010000010">
    <property type="protein sequence ID" value="KAG5484949.1"/>
    <property type="molecule type" value="Genomic_DNA"/>
</dbReference>
<reference evidence="5" key="2">
    <citation type="journal article" date="2021" name="Sci. Data">
        <title>Chromosome-scale genome sequencing, assembly and annotation of six genomes from subfamily Leishmaniinae.</title>
        <authorList>
            <person name="Almutairi H."/>
            <person name="Urbaniak M.D."/>
            <person name="Bates M.D."/>
            <person name="Jariyapan N."/>
            <person name="Kwakye-Nuako G."/>
            <person name="Thomaz Soccol V."/>
            <person name="Al-Salem W.S."/>
            <person name="Dillon R.J."/>
            <person name="Bates P.A."/>
            <person name="Gatherer D."/>
        </authorList>
    </citation>
    <scope>NUCLEOTIDE SEQUENCE [LARGE SCALE GENOMIC DNA]</scope>
</reference>
<dbReference type="OrthoDB" id="260546at2759"/>
<keyword evidence="2" id="KW-1133">Transmembrane helix</keyword>
<feature type="chain" id="PRO_5032708176" description="Membrane-associated protein" evidence="3">
    <location>
        <begin position="26"/>
        <end position="284"/>
    </location>
</feature>
<evidence type="ECO:0000256" key="2">
    <source>
        <dbReference type="SAM" id="Phobius"/>
    </source>
</evidence>
<reference evidence="5" key="1">
    <citation type="journal article" date="2021" name="Microbiol. Resour. Announc.">
        <title>LGAAP: Leishmaniinae Genome Assembly and Annotation Pipeline.</title>
        <authorList>
            <person name="Almutairi H."/>
            <person name="Urbaniak M.D."/>
            <person name="Bates M.D."/>
            <person name="Jariyapan N."/>
            <person name="Kwakye-Nuako G."/>
            <person name="Thomaz-Soccol V."/>
            <person name="Al-Salem W.S."/>
            <person name="Dillon R.J."/>
            <person name="Bates P.A."/>
            <person name="Gatherer D."/>
        </authorList>
    </citation>
    <scope>NUCLEOTIDE SEQUENCE [LARGE SCALE GENOMIC DNA]</scope>
</reference>
<gene>
    <name evidence="4" type="ORF">LSCM1_07025</name>
</gene>
<dbReference type="RefSeq" id="XP_067180621.1">
    <property type="nucleotide sequence ID" value="XM_067324417.1"/>
</dbReference>
<feature type="transmembrane region" description="Helical" evidence="2">
    <location>
        <begin position="188"/>
        <end position="211"/>
    </location>
</feature>
<protein>
    <recommendedName>
        <fullName evidence="6">Membrane-associated protein</fullName>
    </recommendedName>
</protein>
<comment type="caution">
    <text evidence="4">The sequence shown here is derived from an EMBL/GenBank/DDBJ whole genome shotgun (WGS) entry which is preliminary data.</text>
</comment>
<feature type="region of interest" description="Disordered" evidence="1">
    <location>
        <begin position="254"/>
        <end position="284"/>
    </location>
</feature>